<evidence type="ECO:0000313" key="2">
    <source>
        <dbReference type="Proteomes" id="UP001310386"/>
    </source>
</evidence>
<dbReference type="EMBL" id="JAYJLD010000003">
    <property type="protein sequence ID" value="MEB3100684.1"/>
    <property type="molecule type" value="Genomic_DNA"/>
</dbReference>
<dbReference type="InterPro" id="IPR025617">
    <property type="entry name" value="YqzL"/>
</dbReference>
<evidence type="ECO:0000313" key="1">
    <source>
        <dbReference type="EMBL" id="MEB3100684.1"/>
    </source>
</evidence>
<protein>
    <submittedName>
        <fullName evidence="1">YqzL family protein</fullName>
    </submittedName>
</protein>
<comment type="caution">
    <text evidence="1">The sequence shown here is derived from an EMBL/GenBank/DDBJ whole genome shotgun (WGS) entry which is preliminary data.</text>
</comment>
<reference evidence="1" key="1">
    <citation type="submission" date="2023-12" db="EMBL/GenBank/DDBJ databases">
        <title>Fervidustalea candida gen. nov., sp. nov., a novel member of the family Paenibacillaceae isolated from a geothermal area.</title>
        <authorList>
            <person name="Li W.-J."/>
            <person name="Jiao J.-Y."/>
            <person name="Chen Y."/>
        </authorList>
    </citation>
    <scope>NUCLEOTIDE SEQUENCE</scope>
    <source>
        <strain evidence="1">SYSU GA230002</strain>
    </source>
</reference>
<dbReference type="Proteomes" id="UP001310386">
    <property type="component" value="Unassembled WGS sequence"/>
</dbReference>
<sequence length="45" mass="5538">MRDFTWKYFAATGDVDAYLLYKDMQNYYDDMRETEEETDVEELPE</sequence>
<keyword evidence="2" id="KW-1185">Reference proteome</keyword>
<name>A0ABU5ZDU7_9BACL</name>
<organism evidence="1 2">
    <name type="scientific">Ferviditalea candida</name>
    <dbReference type="NCBI Taxonomy" id="3108399"/>
    <lineage>
        <taxon>Bacteria</taxon>
        <taxon>Bacillati</taxon>
        <taxon>Bacillota</taxon>
        <taxon>Bacilli</taxon>
        <taxon>Bacillales</taxon>
        <taxon>Paenibacillaceae</taxon>
        <taxon>Ferviditalea</taxon>
    </lineage>
</organism>
<accession>A0ABU5ZDU7</accession>
<dbReference type="Pfam" id="PF14006">
    <property type="entry name" value="YqzL"/>
    <property type="match status" value="1"/>
</dbReference>
<gene>
    <name evidence="1" type="ORF">VF724_03320</name>
</gene>
<proteinExistence type="predicted"/>
<dbReference type="RefSeq" id="WP_371752798.1">
    <property type="nucleotide sequence ID" value="NZ_JAYJLD010000003.1"/>
</dbReference>